<dbReference type="PANTHER" id="PTHR36111">
    <property type="entry name" value="INNER MEMBRANE PROTEIN-RELATED"/>
    <property type="match status" value="1"/>
</dbReference>
<dbReference type="Proteomes" id="UP001501480">
    <property type="component" value="Unassembled WGS sequence"/>
</dbReference>
<accession>A0ABN2VRN5</accession>
<evidence type="ECO:0000256" key="1">
    <source>
        <dbReference type="SAM" id="Phobius"/>
    </source>
</evidence>
<feature type="transmembrane region" description="Helical" evidence="1">
    <location>
        <begin position="235"/>
        <end position="256"/>
    </location>
</feature>
<feature type="transmembrane region" description="Helical" evidence="1">
    <location>
        <begin position="167"/>
        <end position="190"/>
    </location>
</feature>
<keyword evidence="1" id="KW-0472">Membrane</keyword>
<dbReference type="EMBL" id="BAAAPY010000001">
    <property type="protein sequence ID" value="GAA2070371.1"/>
    <property type="molecule type" value="Genomic_DNA"/>
</dbReference>
<keyword evidence="1" id="KW-1133">Transmembrane helix</keyword>
<name>A0ABN2VRN5_9ACTN</name>
<comment type="caution">
    <text evidence="2">The sequence shown here is derived from an EMBL/GenBank/DDBJ whole genome shotgun (WGS) entry which is preliminary data.</text>
</comment>
<organism evidence="2 3">
    <name type="scientific">Aeromicrobium halocynthiae</name>
    <dbReference type="NCBI Taxonomy" id="560557"/>
    <lineage>
        <taxon>Bacteria</taxon>
        <taxon>Bacillati</taxon>
        <taxon>Actinomycetota</taxon>
        <taxon>Actinomycetes</taxon>
        <taxon>Propionibacteriales</taxon>
        <taxon>Nocardioidaceae</taxon>
        <taxon>Aeromicrobium</taxon>
    </lineage>
</organism>
<reference evidence="2 3" key="1">
    <citation type="journal article" date="2019" name="Int. J. Syst. Evol. Microbiol.">
        <title>The Global Catalogue of Microorganisms (GCM) 10K type strain sequencing project: providing services to taxonomists for standard genome sequencing and annotation.</title>
        <authorList>
            <consortium name="The Broad Institute Genomics Platform"/>
            <consortium name="The Broad Institute Genome Sequencing Center for Infectious Disease"/>
            <person name="Wu L."/>
            <person name="Ma J."/>
        </authorList>
    </citation>
    <scope>NUCLEOTIDE SEQUENCE [LARGE SCALE GENOMIC DNA]</scope>
    <source>
        <strain evidence="2 3">JCM 15749</strain>
    </source>
</reference>
<keyword evidence="1" id="KW-0812">Transmembrane</keyword>
<protein>
    <submittedName>
        <fullName evidence="2">DUF554 domain-containing protein</fullName>
    </submittedName>
</protein>
<dbReference type="RefSeq" id="WP_344323727.1">
    <property type="nucleotide sequence ID" value="NZ_BAAAPY010000001.1"/>
</dbReference>
<feature type="transmembrane region" description="Helical" evidence="1">
    <location>
        <begin position="70"/>
        <end position="90"/>
    </location>
</feature>
<dbReference type="Pfam" id="PF04474">
    <property type="entry name" value="DUF554"/>
    <property type="match status" value="1"/>
</dbReference>
<gene>
    <name evidence="2" type="ORF">GCM10009821_04260</name>
</gene>
<feature type="transmembrane region" description="Helical" evidence="1">
    <location>
        <begin position="125"/>
        <end position="147"/>
    </location>
</feature>
<keyword evidence="3" id="KW-1185">Reference proteome</keyword>
<dbReference type="PANTHER" id="PTHR36111:SF2">
    <property type="entry name" value="INNER MEMBRANE PROTEIN"/>
    <property type="match status" value="1"/>
</dbReference>
<evidence type="ECO:0000313" key="3">
    <source>
        <dbReference type="Proteomes" id="UP001501480"/>
    </source>
</evidence>
<proteinExistence type="predicted"/>
<feature type="transmembrane region" description="Helical" evidence="1">
    <location>
        <begin position="210"/>
        <end position="229"/>
    </location>
</feature>
<evidence type="ECO:0000313" key="2">
    <source>
        <dbReference type="EMBL" id="GAA2070371.1"/>
    </source>
</evidence>
<feature type="transmembrane region" description="Helical" evidence="1">
    <location>
        <begin position="6"/>
        <end position="27"/>
    </location>
</feature>
<sequence length="257" mass="25872">MTSAVIGTGTAVNVLTVLLGSGLGLLVGHRLPERVRTAVTTALGLVTLLIAADAALDVFAPALVEATGRGAPTLVVLGSLAVGAILGAWARLEDRVEALGGWLQQRLSRAGARSSSDDDAARRRFIEGFVISSLVFCVGPLTIVGSLNEGLGNGPDQLLLKSVLDGFASLAFAASFGIGVMASALSVGVIQGSLTLLGVAIGSLLPEAHLLAVTATGGLILVGVALRLLDVKRIPVADLLPALLVAPVLTQLAVVVA</sequence>
<feature type="transmembrane region" description="Helical" evidence="1">
    <location>
        <begin position="39"/>
        <end position="64"/>
    </location>
</feature>
<dbReference type="InterPro" id="IPR007563">
    <property type="entry name" value="DUF554"/>
</dbReference>